<keyword evidence="3" id="KW-0238">DNA-binding</keyword>
<evidence type="ECO:0000256" key="4">
    <source>
        <dbReference type="ARBA" id="ARBA00023163"/>
    </source>
</evidence>
<accession>A0AAV2CJK3</accession>
<feature type="region of interest" description="Disordered" evidence="6">
    <location>
        <begin position="303"/>
        <end position="360"/>
    </location>
</feature>
<evidence type="ECO:0000256" key="1">
    <source>
        <dbReference type="ARBA" id="ARBA00004123"/>
    </source>
</evidence>
<comment type="subcellular location">
    <subcellularLocation>
        <location evidence="1">Nucleus</location>
    </subcellularLocation>
</comment>
<evidence type="ECO:0000313" key="8">
    <source>
        <dbReference type="Proteomes" id="UP001497516"/>
    </source>
</evidence>
<name>A0AAV2CJK3_9ROSI</name>
<dbReference type="InterPro" id="IPR015300">
    <property type="entry name" value="DNA-bd_pseudobarrel_sf"/>
</dbReference>
<gene>
    <name evidence="7" type="ORF">LTRI10_LOCUS4446</name>
</gene>
<keyword evidence="4" id="KW-0804">Transcription</keyword>
<dbReference type="GO" id="GO:0003677">
    <property type="term" value="F:DNA binding"/>
    <property type="evidence" value="ECO:0007669"/>
    <property type="project" value="UniProtKB-KW"/>
</dbReference>
<organism evidence="7 8">
    <name type="scientific">Linum trigynum</name>
    <dbReference type="NCBI Taxonomy" id="586398"/>
    <lineage>
        <taxon>Eukaryota</taxon>
        <taxon>Viridiplantae</taxon>
        <taxon>Streptophyta</taxon>
        <taxon>Embryophyta</taxon>
        <taxon>Tracheophyta</taxon>
        <taxon>Spermatophyta</taxon>
        <taxon>Magnoliopsida</taxon>
        <taxon>eudicotyledons</taxon>
        <taxon>Gunneridae</taxon>
        <taxon>Pentapetalae</taxon>
        <taxon>rosids</taxon>
        <taxon>fabids</taxon>
        <taxon>Malpighiales</taxon>
        <taxon>Linaceae</taxon>
        <taxon>Linum</taxon>
    </lineage>
</organism>
<evidence type="ECO:0000313" key="7">
    <source>
        <dbReference type="EMBL" id="CAL1356769.1"/>
    </source>
</evidence>
<evidence type="ECO:0000256" key="3">
    <source>
        <dbReference type="ARBA" id="ARBA00023125"/>
    </source>
</evidence>
<keyword evidence="8" id="KW-1185">Reference proteome</keyword>
<proteinExistence type="predicted"/>
<dbReference type="Proteomes" id="UP001497516">
    <property type="component" value="Chromosome 1"/>
</dbReference>
<evidence type="ECO:0008006" key="9">
    <source>
        <dbReference type="Google" id="ProtNLM"/>
    </source>
</evidence>
<evidence type="ECO:0000256" key="2">
    <source>
        <dbReference type="ARBA" id="ARBA00023015"/>
    </source>
</evidence>
<protein>
    <recommendedName>
        <fullName evidence="9">B3 domain-containing protein</fullName>
    </recommendedName>
</protein>
<dbReference type="AlphaFoldDB" id="A0AAV2CJK3"/>
<dbReference type="Pfam" id="PF03754">
    <property type="entry name" value="At2g31720-like"/>
    <property type="match status" value="1"/>
</dbReference>
<dbReference type="InterPro" id="IPR005508">
    <property type="entry name" value="At2g31720-like"/>
</dbReference>
<sequence length="360" mass="40899">MSWQLPRYTLFTDKTLREHNANPKRFADDVAETERVNSEWDTDGGYAKLIHECRAAAAGDENRAEEILFERLADMAAARWIKNLEEEEEEQEEEEWRRAEEVEKKRKRKMKAAAVEEDEEEEERKQRKKQKQSKYRGGPAAALIKNGRVDFSAIEMDPPPREFGEWIKRRHPGVGEVKLVIMKGLFDTDLSVGHNRLSVPAKQIVDADFLTADEVALLNEKRGEGIGVKLYGPGDGAGYTEMVLKNWELKKSNSYVLNKGWMSLVRRFPEVFQRMAIVQLWSFREAGGELAFRITKVGQLPNDRASGSGSSVKSEPGSGSDGGSDSDGGGLDLEYELEEGEVRPERRRPRVWRGSCPPWL</sequence>
<keyword evidence="2" id="KW-0805">Transcription regulation</keyword>
<dbReference type="PANTHER" id="PTHR31541:SF25">
    <property type="entry name" value="GAMMA-GLIADIN B"/>
    <property type="match status" value="1"/>
</dbReference>
<dbReference type="Gene3D" id="2.40.330.10">
    <property type="entry name" value="DNA-binding pseudobarrel domain"/>
    <property type="match status" value="1"/>
</dbReference>
<evidence type="ECO:0000256" key="6">
    <source>
        <dbReference type="SAM" id="MobiDB-lite"/>
    </source>
</evidence>
<feature type="region of interest" description="Disordered" evidence="6">
    <location>
        <begin position="111"/>
        <end position="139"/>
    </location>
</feature>
<dbReference type="GO" id="GO:0005634">
    <property type="term" value="C:nucleus"/>
    <property type="evidence" value="ECO:0007669"/>
    <property type="project" value="UniProtKB-SubCell"/>
</dbReference>
<dbReference type="EMBL" id="OZ034813">
    <property type="protein sequence ID" value="CAL1356769.1"/>
    <property type="molecule type" value="Genomic_DNA"/>
</dbReference>
<keyword evidence="5" id="KW-0539">Nucleus</keyword>
<feature type="compositionally biased region" description="Gly residues" evidence="6">
    <location>
        <begin position="319"/>
        <end position="331"/>
    </location>
</feature>
<dbReference type="PANTHER" id="PTHR31541">
    <property type="entry name" value="B3 DOMAIN PLANT PROTEIN-RELATED"/>
    <property type="match status" value="1"/>
</dbReference>
<evidence type="ECO:0000256" key="5">
    <source>
        <dbReference type="ARBA" id="ARBA00023242"/>
    </source>
</evidence>
<reference evidence="7 8" key="1">
    <citation type="submission" date="2024-04" db="EMBL/GenBank/DDBJ databases">
        <authorList>
            <person name="Fracassetti M."/>
        </authorList>
    </citation>
    <scope>NUCLEOTIDE SEQUENCE [LARGE SCALE GENOMIC DNA]</scope>
</reference>